<keyword evidence="7" id="KW-0227">DNA damage</keyword>
<comment type="catalytic activity">
    <reaction evidence="1 7">
        <text>Endonucleolytic cleavage at apurinic or apyrimidinic sites to products with a 5'-phosphate.</text>
        <dbReference type="EC" id="3.1.21.7"/>
    </reaction>
</comment>
<name>A0A1Y3GGP4_9EURY</name>
<keyword evidence="7" id="KW-0234">DNA repair</keyword>
<dbReference type="CDD" id="cd06559">
    <property type="entry name" value="Endonuclease_V"/>
    <property type="match status" value="1"/>
</dbReference>
<evidence type="ECO:0000256" key="2">
    <source>
        <dbReference type="ARBA" id="ARBA00004496"/>
    </source>
</evidence>
<dbReference type="Pfam" id="PF04493">
    <property type="entry name" value="Endonuclease_5"/>
    <property type="match status" value="1"/>
</dbReference>
<dbReference type="Proteomes" id="UP000195137">
    <property type="component" value="Unassembled WGS sequence"/>
</dbReference>
<dbReference type="GO" id="GO:0005737">
    <property type="term" value="C:cytoplasm"/>
    <property type="evidence" value="ECO:0007669"/>
    <property type="project" value="UniProtKB-SubCell"/>
</dbReference>
<dbReference type="HAMAP" id="MF_00801">
    <property type="entry name" value="Endonuclease_5"/>
    <property type="match status" value="1"/>
</dbReference>
<organism evidence="8 9">
    <name type="scientific">Methanonatronarchaeum thermophilum</name>
    <dbReference type="NCBI Taxonomy" id="1927129"/>
    <lineage>
        <taxon>Archaea</taxon>
        <taxon>Methanobacteriati</taxon>
        <taxon>Methanobacteriota</taxon>
        <taxon>Methanonatronarchaeia</taxon>
        <taxon>Methanonatronarchaeales</taxon>
        <taxon>Methanonatronarchaeaceae</taxon>
        <taxon>Methanonatronarchaeum</taxon>
    </lineage>
</organism>
<accession>A0A1Y3GGP4</accession>
<reference evidence="8 9" key="1">
    <citation type="submission" date="2016-12" db="EMBL/GenBank/DDBJ databases">
        <title>Discovery of methanogenic haloarchaea.</title>
        <authorList>
            <person name="Sorokin D.Y."/>
            <person name="Makarova K.S."/>
            <person name="Abbas B."/>
            <person name="Ferrer M."/>
            <person name="Golyshin P.N."/>
        </authorList>
    </citation>
    <scope>NUCLEOTIDE SEQUENCE [LARGE SCALE GENOMIC DNA]</scope>
    <source>
        <strain evidence="8">AMET1</strain>
    </source>
</reference>
<evidence type="ECO:0000313" key="9">
    <source>
        <dbReference type="Proteomes" id="UP000195137"/>
    </source>
</evidence>
<comment type="cofactor">
    <cofactor evidence="7">
        <name>Mg(2+)</name>
        <dbReference type="ChEBI" id="CHEBI:18420"/>
    </cofactor>
</comment>
<evidence type="ECO:0000313" key="8">
    <source>
        <dbReference type="EMBL" id="OUJ18605.1"/>
    </source>
</evidence>
<gene>
    <name evidence="7" type="primary">nfi</name>
    <name evidence="8" type="ORF">AMET1_0251</name>
</gene>
<evidence type="ECO:0000256" key="5">
    <source>
        <dbReference type="ARBA" id="ARBA00022759"/>
    </source>
</evidence>
<dbReference type="Gene3D" id="3.30.2170.10">
    <property type="entry name" value="archaeoglobus fulgidus dsm 4304 superfamily"/>
    <property type="match status" value="1"/>
</dbReference>
<evidence type="ECO:0000256" key="6">
    <source>
        <dbReference type="ARBA" id="ARBA00022801"/>
    </source>
</evidence>
<dbReference type="InterPro" id="IPR007581">
    <property type="entry name" value="Endonuclease-V"/>
</dbReference>
<keyword evidence="7" id="KW-0479">Metal-binding</keyword>
<sequence length="214" mass="23362">MVSRDKLVNQQLKIADKARFVDDFDDLSVVGGVDQAFIGRDVVVSVAVVMDYKFNLIGKSVCIDDVSFPYIPGLLAFREAPTAIRALRSLEELPDVVLVDGSGLIHPRGAGMATHIGVKLDLPTVGVTKSLLCGEVVEEPEVVGDRSPVLLDDRVVGYCFLSKKRCNPLYISPGHRVSPETAVDLVNSCLDGYKMPEPIRCADKLADMEKKRFS</sequence>
<evidence type="ECO:0000256" key="4">
    <source>
        <dbReference type="ARBA" id="ARBA00022722"/>
    </source>
</evidence>
<dbReference type="GO" id="GO:0043737">
    <property type="term" value="F:deoxyribonuclease V activity"/>
    <property type="evidence" value="ECO:0007669"/>
    <property type="project" value="UniProtKB-UniRule"/>
</dbReference>
<comment type="similarity">
    <text evidence="7">Belongs to the endonuclease V family.</text>
</comment>
<dbReference type="PANTHER" id="PTHR28511:SF1">
    <property type="entry name" value="ENDONUCLEASE V"/>
    <property type="match status" value="1"/>
</dbReference>
<comment type="caution">
    <text evidence="8">The sequence shown here is derived from an EMBL/GenBank/DDBJ whole genome shotgun (WGS) entry which is preliminary data.</text>
</comment>
<dbReference type="EMBL" id="MRZU01000003">
    <property type="protein sequence ID" value="OUJ18605.1"/>
    <property type="molecule type" value="Genomic_DNA"/>
</dbReference>
<keyword evidence="4 7" id="KW-0540">Nuclease</keyword>
<keyword evidence="3 7" id="KW-0963">Cytoplasm</keyword>
<dbReference type="PANTHER" id="PTHR28511">
    <property type="entry name" value="ENDONUCLEASE V"/>
    <property type="match status" value="1"/>
</dbReference>
<dbReference type="GO" id="GO:0000287">
    <property type="term" value="F:magnesium ion binding"/>
    <property type="evidence" value="ECO:0007669"/>
    <property type="project" value="UniProtKB-UniRule"/>
</dbReference>
<comment type="subcellular location">
    <subcellularLocation>
        <location evidence="2 7">Cytoplasm</location>
    </subcellularLocation>
</comment>
<dbReference type="GO" id="GO:0016891">
    <property type="term" value="F:RNA endonuclease activity producing 5'-phosphomonoesters, hydrolytic mechanism"/>
    <property type="evidence" value="ECO:0007669"/>
    <property type="project" value="TreeGrafter"/>
</dbReference>
<dbReference type="EC" id="3.1.21.7" evidence="7"/>
<keyword evidence="7" id="KW-0460">Magnesium</keyword>
<dbReference type="AlphaFoldDB" id="A0A1Y3GGP4"/>
<feature type="binding site" evidence="7">
    <location>
        <position position="34"/>
    </location>
    <ligand>
        <name>Mg(2+)</name>
        <dbReference type="ChEBI" id="CHEBI:18420"/>
    </ligand>
</feature>
<keyword evidence="6 7" id="KW-0378">Hydrolase</keyword>
<feature type="site" description="Interaction with target DNA" evidence="7">
    <location>
        <position position="70"/>
    </location>
</feature>
<feature type="binding site" evidence="7">
    <location>
        <position position="100"/>
    </location>
    <ligand>
        <name>Mg(2+)</name>
        <dbReference type="ChEBI" id="CHEBI:18420"/>
    </ligand>
</feature>
<keyword evidence="5 7" id="KW-0255">Endonuclease</keyword>
<proteinExistence type="inferred from homology"/>
<protein>
    <recommendedName>
        <fullName evidence="7">Endonuclease V</fullName>
        <ecNumber evidence="7">3.1.21.7</ecNumber>
    </recommendedName>
    <alternativeName>
        <fullName evidence="7">Deoxyinosine 3'endonuclease</fullName>
    </alternativeName>
    <alternativeName>
        <fullName evidence="7">Deoxyribonuclease V</fullName>
        <shortName evidence="7">DNase V</shortName>
    </alternativeName>
</protein>
<dbReference type="GO" id="GO:0006281">
    <property type="term" value="P:DNA repair"/>
    <property type="evidence" value="ECO:0007669"/>
    <property type="project" value="UniProtKB-UniRule"/>
</dbReference>
<evidence type="ECO:0000256" key="1">
    <source>
        <dbReference type="ARBA" id="ARBA00001835"/>
    </source>
</evidence>
<evidence type="ECO:0000256" key="3">
    <source>
        <dbReference type="ARBA" id="ARBA00022490"/>
    </source>
</evidence>
<evidence type="ECO:0000256" key="7">
    <source>
        <dbReference type="HAMAP-Rule" id="MF_00801"/>
    </source>
</evidence>
<keyword evidence="9" id="KW-1185">Reference proteome</keyword>
<dbReference type="GO" id="GO:0003727">
    <property type="term" value="F:single-stranded RNA binding"/>
    <property type="evidence" value="ECO:0007669"/>
    <property type="project" value="TreeGrafter"/>
</dbReference>
<comment type="function">
    <text evidence="7">DNA repair enzyme involved in the repair of deaminated bases. Selectively cleaves double-stranded DNA at the second phosphodiester bond 3' to a deoxyinosine leaving behind the intact lesion on the nicked DNA.</text>
</comment>